<dbReference type="GO" id="GO:0038023">
    <property type="term" value="F:signaling receptor activity"/>
    <property type="evidence" value="ECO:0007669"/>
    <property type="project" value="InterPro"/>
</dbReference>
<evidence type="ECO:0000259" key="2">
    <source>
        <dbReference type="SMART" id="SM01037"/>
    </source>
</evidence>
<dbReference type="Pfam" id="PF00407">
    <property type="entry name" value="Bet_v_1"/>
    <property type="match status" value="1"/>
</dbReference>
<keyword evidence="4" id="KW-1185">Reference proteome</keyword>
<dbReference type="AlphaFoldDB" id="A0AAD3TJ68"/>
<dbReference type="GO" id="GO:0009738">
    <property type="term" value="P:abscisic acid-activated signaling pathway"/>
    <property type="evidence" value="ECO:0007669"/>
    <property type="project" value="InterPro"/>
</dbReference>
<dbReference type="EMBL" id="BSYO01000039">
    <property type="protein sequence ID" value="GMH30888.1"/>
    <property type="molecule type" value="Genomic_DNA"/>
</dbReference>
<dbReference type="GO" id="GO:0004864">
    <property type="term" value="F:protein phosphatase inhibitor activity"/>
    <property type="evidence" value="ECO:0007669"/>
    <property type="project" value="InterPro"/>
</dbReference>
<dbReference type="SMART" id="SM01037">
    <property type="entry name" value="Bet_v_1"/>
    <property type="match status" value="1"/>
</dbReference>
<dbReference type="GO" id="GO:0010427">
    <property type="term" value="F:abscisic acid binding"/>
    <property type="evidence" value="ECO:0007669"/>
    <property type="project" value="InterPro"/>
</dbReference>
<evidence type="ECO:0000313" key="3">
    <source>
        <dbReference type="EMBL" id="GMH30888.1"/>
    </source>
</evidence>
<dbReference type="InterPro" id="IPR023393">
    <property type="entry name" value="START-like_dom_sf"/>
</dbReference>
<proteinExistence type="inferred from homology"/>
<protein>
    <recommendedName>
        <fullName evidence="2">Bet v I/Major latex protein domain-containing protein</fullName>
    </recommendedName>
</protein>
<dbReference type="PRINTS" id="PR00634">
    <property type="entry name" value="BETALLERGEN"/>
</dbReference>
<dbReference type="Gene3D" id="3.30.530.20">
    <property type="match status" value="1"/>
</dbReference>
<dbReference type="PANTHER" id="PTHR31213">
    <property type="entry name" value="OS08G0374000 PROTEIN-RELATED"/>
    <property type="match status" value="1"/>
</dbReference>
<gene>
    <name evidence="3" type="ORF">Nepgr_032731</name>
</gene>
<dbReference type="PANTHER" id="PTHR31213:SF192">
    <property type="entry name" value="MAJOR ALLERGEN PRU AR 1-LIKE"/>
    <property type="match status" value="1"/>
</dbReference>
<organism evidence="3 4">
    <name type="scientific">Nepenthes gracilis</name>
    <name type="common">Slender pitcher plant</name>
    <dbReference type="NCBI Taxonomy" id="150966"/>
    <lineage>
        <taxon>Eukaryota</taxon>
        <taxon>Viridiplantae</taxon>
        <taxon>Streptophyta</taxon>
        <taxon>Embryophyta</taxon>
        <taxon>Tracheophyta</taxon>
        <taxon>Spermatophyta</taxon>
        <taxon>Magnoliopsida</taxon>
        <taxon>eudicotyledons</taxon>
        <taxon>Gunneridae</taxon>
        <taxon>Pentapetalae</taxon>
        <taxon>Caryophyllales</taxon>
        <taxon>Nepenthaceae</taxon>
        <taxon>Nepenthes</taxon>
    </lineage>
</organism>
<dbReference type="GO" id="GO:0005634">
    <property type="term" value="C:nucleus"/>
    <property type="evidence" value="ECO:0007669"/>
    <property type="project" value="TreeGrafter"/>
</dbReference>
<dbReference type="SUPFAM" id="SSF55961">
    <property type="entry name" value="Bet v1-like"/>
    <property type="match status" value="1"/>
</dbReference>
<comment type="similarity">
    <text evidence="1">Belongs to the BetVI family.</text>
</comment>
<dbReference type="InterPro" id="IPR024949">
    <property type="entry name" value="Bet_v_I_allergen"/>
</dbReference>
<comment type="caution">
    <text evidence="3">The sequence shown here is derived from an EMBL/GenBank/DDBJ whole genome shotgun (WGS) entry which is preliminary data.</text>
</comment>
<dbReference type="FunFam" id="3.30.530.20:FF:000007">
    <property type="entry name" value="Major pollen allergen Bet v 1-A"/>
    <property type="match status" value="1"/>
</dbReference>
<dbReference type="InterPro" id="IPR000916">
    <property type="entry name" value="Bet_v_I/MLP"/>
</dbReference>
<reference evidence="3" key="1">
    <citation type="submission" date="2023-05" db="EMBL/GenBank/DDBJ databases">
        <title>Nepenthes gracilis genome sequencing.</title>
        <authorList>
            <person name="Fukushima K."/>
        </authorList>
    </citation>
    <scope>NUCLEOTIDE SEQUENCE</scope>
    <source>
        <strain evidence="3">SING2019-196</strain>
    </source>
</reference>
<dbReference type="InterPro" id="IPR050279">
    <property type="entry name" value="Plant_def-hormone_signal"/>
</dbReference>
<sequence>MATTTYTQEVECSTAPARLFKALCLDNHNVFPKVMPDRFKSVELVEGDCNAVGSVKKICFPEGHPYKYAKHRIDELDEASFYCKYTTIEGDVLHGKYEYVVHEIKIVASGTGSVCKLTAHFKPAAGAALNEEGIKVGQEKVKEMTKIVDEYLVANPQAYA</sequence>
<dbReference type="GO" id="GO:0005737">
    <property type="term" value="C:cytoplasm"/>
    <property type="evidence" value="ECO:0007669"/>
    <property type="project" value="TreeGrafter"/>
</dbReference>
<accession>A0AAD3TJ68</accession>
<evidence type="ECO:0000313" key="4">
    <source>
        <dbReference type="Proteomes" id="UP001279734"/>
    </source>
</evidence>
<evidence type="ECO:0000256" key="1">
    <source>
        <dbReference type="ARBA" id="ARBA00009744"/>
    </source>
</evidence>
<dbReference type="GO" id="GO:0006952">
    <property type="term" value="P:defense response"/>
    <property type="evidence" value="ECO:0007669"/>
    <property type="project" value="InterPro"/>
</dbReference>
<dbReference type="CDD" id="cd07816">
    <property type="entry name" value="Bet_v1-like"/>
    <property type="match status" value="1"/>
</dbReference>
<dbReference type="Proteomes" id="UP001279734">
    <property type="component" value="Unassembled WGS sequence"/>
</dbReference>
<name>A0AAD3TJ68_NEPGR</name>
<feature type="domain" description="Bet v I/Major latex protein" evidence="2">
    <location>
        <begin position="1"/>
        <end position="155"/>
    </location>
</feature>